<dbReference type="eggNOG" id="ENOG502SJQG">
    <property type="taxonomic scope" value="Eukaryota"/>
</dbReference>
<dbReference type="GO" id="GO:0000981">
    <property type="term" value="F:DNA-binding transcription factor activity, RNA polymerase II-specific"/>
    <property type="evidence" value="ECO:0007669"/>
    <property type="project" value="InterPro"/>
</dbReference>
<comment type="caution">
    <text evidence="8">The sequence shown here is derived from an EMBL/GenBank/DDBJ whole genome shotgun (WGS) entry which is preliminary data.</text>
</comment>
<organism evidence="8 9">
    <name type="scientific">Byssochlamys spectabilis (strain No. 5 / NBRC 109023)</name>
    <name type="common">Paecilomyces variotii</name>
    <dbReference type="NCBI Taxonomy" id="1356009"/>
    <lineage>
        <taxon>Eukaryota</taxon>
        <taxon>Fungi</taxon>
        <taxon>Dikarya</taxon>
        <taxon>Ascomycota</taxon>
        <taxon>Pezizomycotina</taxon>
        <taxon>Eurotiomycetes</taxon>
        <taxon>Eurotiomycetidae</taxon>
        <taxon>Eurotiales</taxon>
        <taxon>Thermoascaceae</taxon>
        <taxon>Paecilomyces</taxon>
    </lineage>
</organism>
<proteinExistence type="predicted"/>
<evidence type="ECO:0000256" key="6">
    <source>
        <dbReference type="SAM" id="MobiDB-lite"/>
    </source>
</evidence>
<dbReference type="GO" id="GO:0006351">
    <property type="term" value="P:DNA-templated transcription"/>
    <property type="evidence" value="ECO:0007669"/>
    <property type="project" value="InterPro"/>
</dbReference>
<dbReference type="InParanoid" id="V5FLU5"/>
<keyword evidence="5" id="KW-0539">Nucleus</keyword>
<dbReference type="Proteomes" id="UP000018001">
    <property type="component" value="Unassembled WGS sequence"/>
</dbReference>
<evidence type="ECO:0000256" key="3">
    <source>
        <dbReference type="ARBA" id="ARBA00023015"/>
    </source>
</evidence>
<dbReference type="GO" id="GO:0008270">
    <property type="term" value="F:zinc ion binding"/>
    <property type="evidence" value="ECO:0007669"/>
    <property type="project" value="InterPro"/>
</dbReference>
<accession>V5FLU5</accession>
<evidence type="ECO:0000313" key="9">
    <source>
        <dbReference type="Proteomes" id="UP000018001"/>
    </source>
</evidence>
<keyword evidence="9" id="KW-1185">Reference proteome</keyword>
<feature type="region of interest" description="Disordered" evidence="6">
    <location>
        <begin position="188"/>
        <end position="207"/>
    </location>
</feature>
<reference evidence="9" key="1">
    <citation type="journal article" date="2014" name="Genome Announc.">
        <title>Draft genome sequence of the formaldehyde-resistant fungus Byssochlamys spectabilis No. 5 (anamorph Paecilomyces variotii No. 5) (NBRC109023).</title>
        <authorList>
            <person name="Oka T."/>
            <person name="Ekino K."/>
            <person name="Fukuda K."/>
            <person name="Nomura Y."/>
        </authorList>
    </citation>
    <scope>NUCLEOTIDE SEQUENCE [LARGE SCALE GENOMIC DNA]</scope>
    <source>
        <strain evidence="9">No. 5 / NBRC 109023</strain>
    </source>
</reference>
<keyword evidence="3" id="KW-0805">Transcription regulation</keyword>
<dbReference type="GO" id="GO:0003677">
    <property type="term" value="F:DNA binding"/>
    <property type="evidence" value="ECO:0007669"/>
    <property type="project" value="InterPro"/>
</dbReference>
<evidence type="ECO:0000313" key="8">
    <source>
        <dbReference type="EMBL" id="GAD98914.1"/>
    </source>
</evidence>
<sequence>MSSSSSNSLPPRDVVFDVVQHYFTYCHRQPLWLFDDDDVSSLLRCSEELLFSLLSLAARYSSHAYFDGQNQIFARKYGEIARGLIMFRIAQGTVTLSTIQSLCLLALANFVALDTYLAWLHIDLVNSLIQSSNIDTEMNQEDESSVTEAKRRVYYSIHLLNQLYSRRCMTLNILEDINRPKYVGTKQDTSYGSGKLPPLTPKETLDEEETQRGGIWTYMVQQSSLWREVRDYIARCADGNLRPPWSPDSGYAVIGAHLMDLETNFPTHYRYDAARFSDRSPEELHRHRGFWSPWLYLQFTYHAIHSVLNHPFLYSARPHQSIQLTVPNTFWKTSSESALLHSTWIVRLIEMVTEKEYQVSDPFIAHSAAIAATIHLYYCRAADSRVRTSAQTKLAKCMAFIRELGIAWPLCHSMHERLNIIIQSALGPSGQSTSHDPGCRSVSIKTALMWDILDYTCPPRDSQRPGRGLFDASFVQDSNNEFDDEQTVETQIFHRPTAEADTSNGGQELPPYSDRVTPRTRSRENYARTNAAVTEERLPRQPAAAQESTQLHQPDIASWQGPAFLGNVSIMDITHDPFFPLQDHSSPYIGFWDTGNL</sequence>
<protein>
    <submittedName>
        <fullName evidence="8">C6 transcription factor, putative</fullName>
    </submittedName>
</protein>
<evidence type="ECO:0000256" key="2">
    <source>
        <dbReference type="ARBA" id="ARBA00022723"/>
    </source>
</evidence>
<dbReference type="PANTHER" id="PTHR47338">
    <property type="entry name" value="ZN(II)2CYS6 TRANSCRIPTION FACTOR (EUROFUNG)-RELATED"/>
    <property type="match status" value="1"/>
</dbReference>
<gene>
    <name evidence="8" type="ORF">PVAR5_7617</name>
</gene>
<dbReference type="PANTHER" id="PTHR47338:SF6">
    <property type="entry name" value="ZN(II)2CYS6 TRANSCRIPTION FACTOR (EUROFUNG)"/>
    <property type="match status" value="1"/>
</dbReference>
<dbReference type="EMBL" id="BAUL01000266">
    <property type="protein sequence ID" value="GAD98914.1"/>
    <property type="molecule type" value="Genomic_DNA"/>
</dbReference>
<dbReference type="GO" id="GO:0005634">
    <property type="term" value="C:nucleus"/>
    <property type="evidence" value="ECO:0007669"/>
    <property type="project" value="UniProtKB-SubCell"/>
</dbReference>
<dbReference type="CDD" id="cd12148">
    <property type="entry name" value="fungal_TF_MHR"/>
    <property type="match status" value="1"/>
</dbReference>
<dbReference type="OrthoDB" id="426882at2759"/>
<dbReference type="AlphaFoldDB" id="V5FLU5"/>
<dbReference type="InterPro" id="IPR050815">
    <property type="entry name" value="TF_fung"/>
</dbReference>
<keyword evidence="2" id="KW-0479">Metal-binding</keyword>
<dbReference type="Pfam" id="PF04082">
    <property type="entry name" value="Fungal_trans"/>
    <property type="match status" value="1"/>
</dbReference>
<feature type="region of interest" description="Disordered" evidence="6">
    <location>
        <begin position="495"/>
        <end position="556"/>
    </location>
</feature>
<evidence type="ECO:0000256" key="1">
    <source>
        <dbReference type="ARBA" id="ARBA00004123"/>
    </source>
</evidence>
<comment type="subcellular location">
    <subcellularLocation>
        <location evidence="1">Nucleus</location>
    </subcellularLocation>
</comment>
<evidence type="ECO:0000259" key="7">
    <source>
        <dbReference type="Pfam" id="PF04082"/>
    </source>
</evidence>
<feature type="domain" description="Xylanolytic transcriptional activator regulatory" evidence="7">
    <location>
        <begin position="19"/>
        <end position="160"/>
    </location>
</feature>
<evidence type="ECO:0000256" key="4">
    <source>
        <dbReference type="ARBA" id="ARBA00023163"/>
    </source>
</evidence>
<dbReference type="InterPro" id="IPR007219">
    <property type="entry name" value="XnlR_reg_dom"/>
</dbReference>
<name>V5FLU5_BYSSN</name>
<keyword evidence="4" id="KW-0804">Transcription</keyword>
<evidence type="ECO:0000256" key="5">
    <source>
        <dbReference type="ARBA" id="ARBA00023242"/>
    </source>
</evidence>
<dbReference type="HOGENOM" id="CLU_015161_2_1_1"/>